<dbReference type="SUPFAM" id="SSF46689">
    <property type="entry name" value="Homeodomain-like"/>
    <property type="match status" value="1"/>
</dbReference>
<dbReference type="Gene3D" id="1.10.10.60">
    <property type="entry name" value="Homeodomain-like"/>
    <property type="match status" value="1"/>
</dbReference>
<accession>A0A369WNS7</accession>
<evidence type="ECO:0000313" key="9">
    <source>
        <dbReference type="Proteomes" id="UP000253769"/>
    </source>
</evidence>
<feature type="compositionally biased region" description="Polar residues" evidence="6">
    <location>
        <begin position="271"/>
        <end position="287"/>
    </location>
</feature>
<dbReference type="OrthoDB" id="9804019at2"/>
<dbReference type="InterPro" id="IPR025943">
    <property type="entry name" value="Sigma_54_int_dom_ATP-bd_2"/>
</dbReference>
<feature type="domain" description="Sigma-54 factor interaction" evidence="7">
    <location>
        <begin position="6"/>
        <end position="236"/>
    </location>
</feature>
<gene>
    <name evidence="8" type="primary">pspF</name>
    <name evidence="8" type="ORF">DV711_09070</name>
</gene>
<dbReference type="NCBIfam" id="TIGR02974">
    <property type="entry name" value="phageshock_pspF"/>
    <property type="match status" value="1"/>
</dbReference>
<dbReference type="Pfam" id="PF00158">
    <property type="entry name" value="Sigma54_activat"/>
    <property type="match status" value="1"/>
</dbReference>
<dbReference type="Gene3D" id="1.10.8.60">
    <property type="match status" value="1"/>
</dbReference>
<dbReference type="EMBL" id="QQOH01000002">
    <property type="protein sequence ID" value="RDE22719.1"/>
    <property type="molecule type" value="Genomic_DNA"/>
</dbReference>
<evidence type="ECO:0000256" key="4">
    <source>
        <dbReference type="ARBA" id="ARBA00023125"/>
    </source>
</evidence>
<evidence type="ECO:0000256" key="2">
    <source>
        <dbReference type="ARBA" id="ARBA00022840"/>
    </source>
</evidence>
<sequence length="348" mass="39391">MDMPAILGESELFNQTLEQLSLVAPLHKPVLVLGERGTGKELMAQRLHYLSERWDKPFIKLNCAALSESLLESALFGHESGAFTGASRQVKGCFERAHEGTLFLDELATASLRVQEKLLRAIEYGEIERLGGQETLRVDVRVIAATNADLPTLAQQGEFRADLLDRLAFDVLHLPPLRLRDMDILLLAESFAMAMCRELDWPVFAGFTEHAVEQLMDYHWPGNIRELKNVIERSLYRHPDAQLPLDEIIIDPFLRPWVDPMATTAAASGAVPTTDSESRPVTATETNPVSQVVATRDMKQQVADFERQLLQQGLRHNSYQQKRTAKHLGLSYHQLRGYLRKYPELLER</sequence>
<evidence type="ECO:0000256" key="5">
    <source>
        <dbReference type="ARBA" id="ARBA00023163"/>
    </source>
</evidence>
<dbReference type="InterPro" id="IPR027417">
    <property type="entry name" value="P-loop_NTPase"/>
</dbReference>
<dbReference type="Gene3D" id="3.40.50.300">
    <property type="entry name" value="P-loop containing nucleotide triphosphate hydrolases"/>
    <property type="match status" value="1"/>
</dbReference>
<dbReference type="PANTHER" id="PTHR32071">
    <property type="entry name" value="TRANSCRIPTIONAL REGULATORY PROTEIN"/>
    <property type="match status" value="1"/>
</dbReference>
<dbReference type="InterPro" id="IPR002078">
    <property type="entry name" value="Sigma_54_int"/>
</dbReference>
<dbReference type="Proteomes" id="UP000253769">
    <property type="component" value="Unassembled WGS sequence"/>
</dbReference>
<dbReference type="CDD" id="cd00009">
    <property type="entry name" value="AAA"/>
    <property type="match status" value="1"/>
</dbReference>
<dbReference type="PROSITE" id="PS00688">
    <property type="entry name" value="SIGMA54_INTERACT_3"/>
    <property type="match status" value="1"/>
</dbReference>
<dbReference type="AlphaFoldDB" id="A0A369WNS7"/>
<evidence type="ECO:0000256" key="3">
    <source>
        <dbReference type="ARBA" id="ARBA00023015"/>
    </source>
</evidence>
<dbReference type="Pfam" id="PF25601">
    <property type="entry name" value="AAA_lid_14"/>
    <property type="match status" value="1"/>
</dbReference>
<reference evidence="8 9" key="1">
    <citation type="submission" date="2018-07" db="EMBL/GenBank/DDBJ databases">
        <title>Motiliproteus coralliicola sp. nov., a bacterium isolated from Coral.</title>
        <authorList>
            <person name="Wang G."/>
        </authorList>
    </citation>
    <scope>NUCLEOTIDE SEQUENCE [LARGE SCALE GENOMIC DNA]</scope>
    <source>
        <strain evidence="8 9">C34</strain>
    </source>
</reference>
<name>A0A369WNS7_9GAMM</name>
<dbReference type="InterPro" id="IPR058031">
    <property type="entry name" value="AAA_lid_NorR"/>
</dbReference>
<evidence type="ECO:0000256" key="1">
    <source>
        <dbReference type="ARBA" id="ARBA00022741"/>
    </source>
</evidence>
<proteinExistence type="predicted"/>
<dbReference type="Pfam" id="PF02954">
    <property type="entry name" value="HTH_8"/>
    <property type="match status" value="1"/>
</dbReference>
<dbReference type="InterPro" id="IPR025944">
    <property type="entry name" value="Sigma_54_int_dom_CS"/>
</dbReference>
<dbReference type="FunFam" id="3.40.50.300:FF:000006">
    <property type="entry name" value="DNA-binding transcriptional regulator NtrC"/>
    <property type="match status" value="1"/>
</dbReference>
<feature type="region of interest" description="Disordered" evidence="6">
    <location>
        <begin position="267"/>
        <end position="287"/>
    </location>
</feature>
<dbReference type="SUPFAM" id="SSF52540">
    <property type="entry name" value="P-loop containing nucleoside triphosphate hydrolases"/>
    <property type="match status" value="1"/>
</dbReference>
<dbReference type="PROSITE" id="PS00676">
    <property type="entry name" value="SIGMA54_INTERACT_2"/>
    <property type="match status" value="1"/>
</dbReference>
<organism evidence="8 9">
    <name type="scientific">Motiliproteus coralliicola</name>
    <dbReference type="NCBI Taxonomy" id="2283196"/>
    <lineage>
        <taxon>Bacteria</taxon>
        <taxon>Pseudomonadati</taxon>
        <taxon>Pseudomonadota</taxon>
        <taxon>Gammaproteobacteria</taxon>
        <taxon>Oceanospirillales</taxon>
        <taxon>Oceanospirillaceae</taxon>
        <taxon>Motiliproteus</taxon>
    </lineage>
</organism>
<dbReference type="GO" id="GO:0043565">
    <property type="term" value="F:sequence-specific DNA binding"/>
    <property type="evidence" value="ECO:0007669"/>
    <property type="project" value="InterPro"/>
</dbReference>
<keyword evidence="2" id="KW-0067">ATP-binding</keyword>
<dbReference type="PANTHER" id="PTHR32071:SF38">
    <property type="entry name" value="PSP OPERON TRANSCRIPTIONAL ACTIVATOR"/>
    <property type="match status" value="1"/>
</dbReference>
<dbReference type="InterPro" id="IPR014317">
    <property type="entry name" value="Transcription_activator_PspF"/>
</dbReference>
<keyword evidence="5" id="KW-0804">Transcription</keyword>
<keyword evidence="4" id="KW-0238">DNA-binding</keyword>
<evidence type="ECO:0000256" key="6">
    <source>
        <dbReference type="SAM" id="MobiDB-lite"/>
    </source>
</evidence>
<dbReference type="InterPro" id="IPR003593">
    <property type="entry name" value="AAA+_ATPase"/>
</dbReference>
<evidence type="ECO:0000313" key="8">
    <source>
        <dbReference type="EMBL" id="RDE22719.1"/>
    </source>
</evidence>
<keyword evidence="9" id="KW-1185">Reference proteome</keyword>
<dbReference type="SMART" id="SM00382">
    <property type="entry name" value="AAA"/>
    <property type="match status" value="1"/>
</dbReference>
<comment type="caution">
    <text evidence="8">The sequence shown here is derived from an EMBL/GenBank/DDBJ whole genome shotgun (WGS) entry which is preliminary data.</text>
</comment>
<dbReference type="InterPro" id="IPR002197">
    <property type="entry name" value="HTH_Fis"/>
</dbReference>
<protein>
    <submittedName>
        <fullName evidence="8">Phage shock protein operon transcriptional activator</fullName>
    </submittedName>
</protein>
<dbReference type="GO" id="GO:0005524">
    <property type="term" value="F:ATP binding"/>
    <property type="evidence" value="ECO:0007669"/>
    <property type="project" value="UniProtKB-KW"/>
</dbReference>
<evidence type="ECO:0000259" key="7">
    <source>
        <dbReference type="PROSITE" id="PS50045"/>
    </source>
</evidence>
<dbReference type="RefSeq" id="WP_114695352.1">
    <property type="nucleotide sequence ID" value="NZ_QQOH01000002.1"/>
</dbReference>
<dbReference type="PROSITE" id="PS50045">
    <property type="entry name" value="SIGMA54_INTERACT_4"/>
    <property type="match status" value="1"/>
</dbReference>
<keyword evidence="1" id="KW-0547">Nucleotide-binding</keyword>
<dbReference type="InterPro" id="IPR009057">
    <property type="entry name" value="Homeodomain-like_sf"/>
</dbReference>
<keyword evidence="3" id="KW-0805">Transcription regulation</keyword>
<dbReference type="GO" id="GO:0006355">
    <property type="term" value="P:regulation of DNA-templated transcription"/>
    <property type="evidence" value="ECO:0007669"/>
    <property type="project" value="InterPro"/>
</dbReference>